<dbReference type="InterPro" id="IPR054491">
    <property type="entry name" value="MGH1-like_GH"/>
</dbReference>
<comment type="caution">
    <text evidence="2">The sequence shown here is derived from an EMBL/GenBank/DDBJ whole genome shotgun (WGS) entry which is preliminary data.</text>
</comment>
<gene>
    <name evidence="2" type="ORF">LX83_000376</name>
</gene>
<reference evidence="2" key="1">
    <citation type="submission" date="2022-06" db="EMBL/GenBank/DDBJ databases">
        <title>Genomic Encyclopedia of Archaeal and Bacterial Type Strains, Phase II (KMG-II): from individual species to whole genera.</title>
        <authorList>
            <person name="Goeker M."/>
        </authorList>
    </citation>
    <scope>NUCLEOTIDE SEQUENCE</scope>
    <source>
        <strain evidence="2">DSM 43935</strain>
    </source>
</reference>
<feature type="domain" description="Mannosylglycerate hydrolase MGH1-like glycoside hydrolase" evidence="1">
    <location>
        <begin position="149"/>
        <end position="337"/>
    </location>
</feature>
<dbReference type="InterPro" id="IPR012341">
    <property type="entry name" value="6hp_glycosidase-like_sf"/>
</dbReference>
<dbReference type="AlphaFoldDB" id="A0AAE3KD18"/>
<dbReference type="EMBL" id="JAMTCK010000001">
    <property type="protein sequence ID" value="MCP2163536.1"/>
    <property type="molecule type" value="Genomic_DNA"/>
</dbReference>
<dbReference type="Pfam" id="PF22422">
    <property type="entry name" value="MGH1-like_GH"/>
    <property type="match status" value="1"/>
</dbReference>
<dbReference type="GO" id="GO:0005975">
    <property type="term" value="P:carbohydrate metabolic process"/>
    <property type="evidence" value="ECO:0007669"/>
    <property type="project" value="InterPro"/>
</dbReference>
<keyword evidence="3" id="KW-1185">Reference proteome</keyword>
<dbReference type="SUPFAM" id="SSF48208">
    <property type="entry name" value="Six-hairpin glycosidases"/>
    <property type="match status" value="1"/>
</dbReference>
<dbReference type="Gene3D" id="1.50.10.10">
    <property type="match status" value="1"/>
</dbReference>
<protein>
    <recommendedName>
        <fullName evidence="1">Mannosylglycerate hydrolase MGH1-like glycoside hydrolase domain-containing protein</fullName>
    </recommendedName>
</protein>
<evidence type="ECO:0000313" key="3">
    <source>
        <dbReference type="Proteomes" id="UP001206128"/>
    </source>
</evidence>
<dbReference type="InterPro" id="IPR008928">
    <property type="entry name" value="6-hairpin_glycosidase_sf"/>
</dbReference>
<organism evidence="2 3">
    <name type="scientific">Goodfellowiella coeruleoviolacea</name>
    <dbReference type="NCBI Taxonomy" id="334858"/>
    <lineage>
        <taxon>Bacteria</taxon>
        <taxon>Bacillati</taxon>
        <taxon>Actinomycetota</taxon>
        <taxon>Actinomycetes</taxon>
        <taxon>Pseudonocardiales</taxon>
        <taxon>Pseudonocardiaceae</taxon>
        <taxon>Goodfellowiella</taxon>
    </lineage>
</organism>
<sequence length="348" mass="37401">MRASSPGVVDPARTGHFRLTPTVAAGSAGAYASAPDLVNAMTGKPAAPGTAAAALRYDLRRNQTVTFTAQVADRPVPSAPRPAAGILRDLDTAKARLAASQLRGTGPAGRAITAMRDAIALNTNYDEVHRRSFVMWGLGGGGDWIFTGWDSGWDAITAAAVDPALALDHERDLFDSGGPRYDQANAGAMHAYAVWRLYRDFGDRALVEQAYPVLVAFFDKLVEWDVNRDGLLESPYGGDRVGGRGNHLGLDDSPQYANYQRVAKTGGSGDPRDNTNLTDVALNSCYALFAEALGGMAEVLGEPADQQRFARVRDTVRDGVNTLLWNEERGLYLNRYPDGTWNPPSTTD</sequence>
<evidence type="ECO:0000259" key="1">
    <source>
        <dbReference type="Pfam" id="PF22422"/>
    </source>
</evidence>
<evidence type="ECO:0000313" key="2">
    <source>
        <dbReference type="EMBL" id="MCP2163536.1"/>
    </source>
</evidence>
<proteinExistence type="predicted"/>
<name>A0AAE3KD18_9PSEU</name>
<dbReference type="Proteomes" id="UP001206128">
    <property type="component" value="Unassembled WGS sequence"/>
</dbReference>
<accession>A0AAE3KD18</accession>